<evidence type="ECO:0000256" key="2">
    <source>
        <dbReference type="ARBA" id="ARBA00009045"/>
    </source>
</evidence>
<dbReference type="PANTHER" id="PTHR43731">
    <property type="entry name" value="RHOMBOID PROTEASE"/>
    <property type="match status" value="1"/>
</dbReference>
<dbReference type="GO" id="GO:0006465">
    <property type="term" value="P:signal peptide processing"/>
    <property type="evidence" value="ECO:0007669"/>
    <property type="project" value="TreeGrafter"/>
</dbReference>
<dbReference type="GO" id="GO:0004252">
    <property type="term" value="F:serine-type endopeptidase activity"/>
    <property type="evidence" value="ECO:0007669"/>
    <property type="project" value="InterPro"/>
</dbReference>
<feature type="transmembrane region" description="Helical" evidence="7">
    <location>
        <begin position="243"/>
        <end position="264"/>
    </location>
</feature>
<proteinExistence type="inferred from homology"/>
<feature type="transmembrane region" description="Helical" evidence="7">
    <location>
        <begin position="78"/>
        <end position="98"/>
    </location>
</feature>
<dbReference type="Pfam" id="PF01694">
    <property type="entry name" value="Rhomboid"/>
    <property type="match status" value="1"/>
</dbReference>
<feature type="transmembrane region" description="Helical" evidence="7">
    <location>
        <begin position="110"/>
        <end position="128"/>
    </location>
</feature>
<keyword evidence="5 7" id="KW-1133">Transmembrane helix</keyword>
<dbReference type="InterPro" id="IPR035952">
    <property type="entry name" value="Rhomboid-like_sf"/>
</dbReference>
<evidence type="ECO:0000256" key="7">
    <source>
        <dbReference type="SAM" id="Phobius"/>
    </source>
</evidence>
<comment type="caution">
    <text evidence="9">The sequence shown here is derived from an EMBL/GenBank/DDBJ whole genome shotgun (WGS) entry which is preliminary data.</text>
</comment>
<dbReference type="EMBL" id="CANTUO010000003">
    <property type="protein sequence ID" value="CAI5758710.1"/>
    <property type="molecule type" value="Genomic_DNA"/>
</dbReference>
<accession>A0A9W4TYM4</accession>
<dbReference type="InterPro" id="IPR050925">
    <property type="entry name" value="Rhomboid_protease_S54"/>
</dbReference>
<evidence type="ECO:0000313" key="9">
    <source>
        <dbReference type="EMBL" id="CAI5758710.1"/>
    </source>
</evidence>
<keyword evidence="6 7" id="KW-0472">Membrane</keyword>
<evidence type="ECO:0000256" key="3">
    <source>
        <dbReference type="ARBA" id="ARBA00022692"/>
    </source>
</evidence>
<evidence type="ECO:0000313" key="10">
    <source>
        <dbReference type="Proteomes" id="UP001152885"/>
    </source>
</evidence>
<evidence type="ECO:0000256" key="1">
    <source>
        <dbReference type="ARBA" id="ARBA00004141"/>
    </source>
</evidence>
<feature type="transmembrane region" description="Helical" evidence="7">
    <location>
        <begin position="192"/>
        <end position="210"/>
    </location>
</feature>
<dbReference type="GO" id="GO:0016020">
    <property type="term" value="C:membrane"/>
    <property type="evidence" value="ECO:0007669"/>
    <property type="project" value="UniProtKB-SubCell"/>
</dbReference>
<feature type="transmembrane region" description="Helical" evidence="7">
    <location>
        <begin position="216"/>
        <end position="236"/>
    </location>
</feature>
<organism evidence="9 10">
    <name type="scientific">Candida verbasci</name>
    <dbReference type="NCBI Taxonomy" id="1227364"/>
    <lineage>
        <taxon>Eukaryota</taxon>
        <taxon>Fungi</taxon>
        <taxon>Dikarya</taxon>
        <taxon>Ascomycota</taxon>
        <taxon>Saccharomycotina</taxon>
        <taxon>Pichiomycetes</taxon>
        <taxon>Debaryomycetaceae</taxon>
        <taxon>Candida/Lodderomyces clade</taxon>
        <taxon>Candida</taxon>
    </lineage>
</organism>
<dbReference type="Gene3D" id="1.20.1540.10">
    <property type="entry name" value="Rhomboid-like"/>
    <property type="match status" value="1"/>
</dbReference>
<keyword evidence="3 7" id="KW-0812">Transmembrane</keyword>
<comment type="similarity">
    <text evidence="2">Belongs to the peptidase S54 family.</text>
</comment>
<feature type="transmembrane region" description="Helical" evidence="7">
    <location>
        <begin position="165"/>
        <end position="185"/>
    </location>
</feature>
<comment type="subcellular location">
    <subcellularLocation>
        <location evidence="1">Membrane</location>
        <topology evidence="1">Multi-pass membrane protein</topology>
    </subcellularLocation>
</comment>
<protein>
    <recommendedName>
        <fullName evidence="8">Peptidase S54 rhomboid domain-containing protein</fullName>
    </recommendedName>
</protein>
<sequence length="308" mass="34909">MFKLFANLRMNQFYSNGNIILRNLTKQNGIKNFHSSVKPLQRFKFKPFENSPLRRSNTWKSYNQYYNRTSWDKLKNPLIFTAAFCVGTTLITPYLFEYTPLKIFRQNPQILIWSIIAINGAVFLMWKVPQFQKYTMQYGLLFKDNLQSPWTLLGSAFSHQSFTHLFINMLCFQSFASTLVMVLGVSNFTTMYLNAAVISSFASIAIPVLIGSSLSVASLGASGAIFSVFGTFSYLFPSSPVGFFFIPIPGGAWTLFLGTAAWNAAGCALRWGTFDYAAHLGGSLVGIAYGYYYSKKRKESIRRRRLAF</sequence>
<keyword evidence="4" id="KW-0378">Hydrolase</keyword>
<feature type="transmembrane region" description="Helical" evidence="7">
    <location>
        <begin position="276"/>
        <end position="294"/>
    </location>
</feature>
<evidence type="ECO:0000259" key="8">
    <source>
        <dbReference type="Pfam" id="PF01694"/>
    </source>
</evidence>
<evidence type="ECO:0000256" key="5">
    <source>
        <dbReference type="ARBA" id="ARBA00022989"/>
    </source>
</evidence>
<dbReference type="OrthoDB" id="10260614at2759"/>
<evidence type="ECO:0000256" key="4">
    <source>
        <dbReference type="ARBA" id="ARBA00022801"/>
    </source>
</evidence>
<reference evidence="9" key="1">
    <citation type="submission" date="2022-12" db="EMBL/GenBank/DDBJ databases">
        <authorList>
            <person name="Brejova B."/>
        </authorList>
    </citation>
    <scope>NUCLEOTIDE SEQUENCE</scope>
</reference>
<dbReference type="AlphaFoldDB" id="A0A9W4TYM4"/>
<dbReference type="InterPro" id="IPR022764">
    <property type="entry name" value="Peptidase_S54_rhomboid_dom"/>
</dbReference>
<gene>
    <name evidence="9" type="ORF">CANVERA_P3222</name>
</gene>
<dbReference type="SUPFAM" id="SSF144091">
    <property type="entry name" value="Rhomboid-like"/>
    <property type="match status" value="1"/>
</dbReference>
<keyword evidence="10" id="KW-1185">Reference proteome</keyword>
<dbReference type="PANTHER" id="PTHR43731:SF14">
    <property type="entry name" value="PRESENILIN-ASSOCIATED RHOMBOID-LIKE PROTEIN, MITOCHONDRIAL"/>
    <property type="match status" value="1"/>
</dbReference>
<evidence type="ECO:0000256" key="6">
    <source>
        <dbReference type="ARBA" id="ARBA00023136"/>
    </source>
</evidence>
<dbReference type="FunFam" id="1.20.1540.10:FF:000012">
    <property type="entry name" value="Rhomboid family protein"/>
    <property type="match status" value="1"/>
</dbReference>
<name>A0A9W4TYM4_9ASCO</name>
<feature type="domain" description="Peptidase S54 rhomboid" evidence="8">
    <location>
        <begin position="149"/>
        <end position="295"/>
    </location>
</feature>
<dbReference type="Proteomes" id="UP001152885">
    <property type="component" value="Unassembled WGS sequence"/>
</dbReference>